<name>A0A5B1BU83_MYCSI</name>
<reference evidence="1 2" key="1">
    <citation type="submission" date="2019-09" db="EMBL/GenBank/DDBJ databases">
        <title>Report of infection by Mycobacterium simiae a patient suffering from pulmonary tuberculosis.</title>
        <authorList>
            <person name="Mohanty P.S."/>
            <person name="Bansal A.K."/>
            <person name="Singh H."/>
            <person name="Sharma S."/>
            <person name="Patil S.A."/>
            <person name="Upadhaya P."/>
            <person name="Singh P.K."/>
            <person name="Kumar D."/>
            <person name="Kumar S."/>
            <person name="Singh R.K."/>
            <person name="Chaudhary B."/>
        </authorList>
    </citation>
    <scope>NUCLEOTIDE SEQUENCE [LARGE SCALE GENOMIC DNA]</scope>
    <source>
        <strain evidence="1 2">JAL-560-SIM</strain>
    </source>
</reference>
<evidence type="ECO:0000313" key="1">
    <source>
        <dbReference type="EMBL" id="KAA1250903.1"/>
    </source>
</evidence>
<organism evidence="1 2">
    <name type="scientific">Mycobacterium simiae</name>
    <name type="common">Mycobacterium habana</name>
    <dbReference type="NCBI Taxonomy" id="1784"/>
    <lineage>
        <taxon>Bacteria</taxon>
        <taxon>Bacillati</taxon>
        <taxon>Actinomycetota</taxon>
        <taxon>Actinomycetes</taxon>
        <taxon>Mycobacteriales</taxon>
        <taxon>Mycobacteriaceae</taxon>
        <taxon>Mycobacterium</taxon>
        <taxon>Mycobacterium simiae complex</taxon>
    </lineage>
</organism>
<gene>
    <name evidence="1" type="ORF">F0Q45_07185</name>
</gene>
<sequence>MLAWQGLLAKAVPAVVTGVVGAATYEALRRAVGKVPVRDATVTATAWGLRGIRTAERKAQEGSEHARLTFADVLAEAKERIGEPVSLSAVPDACHDHGH</sequence>
<proteinExistence type="predicted"/>
<dbReference type="InterPro" id="IPR009963">
    <property type="entry name" value="DUF1490"/>
</dbReference>
<dbReference type="OrthoDB" id="3579065at2"/>
<protein>
    <submittedName>
        <fullName evidence="1">DUF1490 family protein</fullName>
    </submittedName>
</protein>
<accession>A0A5B1BU83</accession>
<dbReference type="AlphaFoldDB" id="A0A5B1BU83"/>
<dbReference type="Proteomes" id="UP000324701">
    <property type="component" value="Unassembled WGS sequence"/>
</dbReference>
<keyword evidence="2" id="KW-1185">Reference proteome</keyword>
<evidence type="ECO:0000313" key="2">
    <source>
        <dbReference type="Proteomes" id="UP000324701"/>
    </source>
</evidence>
<dbReference type="EMBL" id="VTZN01000029">
    <property type="protein sequence ID" value="KAA1250903.1"/>
    <property type="molecule type" value="Genomic_DNA"/>
</dbReference>
<dbReference type="Pfam" id="PF07371">
    <property type="entry name" value="DUF1490"/>
    <property type="match status" value="1"/>
</dbReference>
<comment type="caution">
    <text evidence="1">The sequence shown here is derived from an EMBL/GenBank/DDBJ whole genome shotgun (WGS) entry which is preliminary data.</text>
</comment>